<evidence type="ECO:0000313" key="4">
    <source>
        <dbReference type="EMBL" id="CAL6059424.1"/>
    </source>
</evidence>
<dbReference type="EMBL" id="CATOUU010000336">
    <property type="protein sequence ID" value="CAI9925163.1"/>
    <property type="molecule type" value="Genomic_DNA"/>
</dbReference>
<feature type="compositionally biased region" description="Polar residues" evidence="1">
    <location>
        <begin position="192"/>
        <end position="205"/>
    </location>
</feature>
<dbReference type="AlphaFoldDB" id="A0AA86NSF7"/>
<dbReference type="Proteomes" id="UP001642409">
    <property type="component" value="Unassembled WGS sequence"/>
</dbReference>
<evidence type="ECO:0000256" key="2">
    <source>
        <dbReference type="SAM" id="Phobius"/>
    </source>
</evidence>
<keyword evidence="2" id="KW-1133">Transmembrane helix</keyword>
<evidence type="ECO:0000313" key="3">
    <source>
        <dbReference type="EMBL" id="CAI9925163.1"/>
    </source>
</evidence>
<keyword evidence="2" id="KW-0472">Membrane</keyword>
<evidence type="ECO:0000313" key="5">
    <source>
        <dbReference type="Proteomes" id="UP001642409"/>
    </source>
</evidence>
<reference evidence="4 5" key="2">
    <citation type="submission" date="2024-07" db="EMBL/GenBank/DDBJ databases">
        <authorList>
            <person name="Akdeniz Z."/>
        </authorList>
    </citation>
    <scope>NUCLEOTIDE SEQUENCE [LARGE SCALE GENOMIC DNA]</scope>
</reference>
<accession>A0AA86NSF7</accession>
<feature type="transmembrane region" description="Helical" evidence="2">
    <location>
        <begin position="88"/>
        <end position="112"/>
    </location>
</feature>
<gene>
    <name evidence="3" type="ORF">HINF_LOCUS12808</name>
    <name evidence="4" type="ORF">HINF_LOCUS48741</name>
</gene>
<keyword evidence="2" id="KW-0812">Transmembrane</keyword>
<protein>
    <submittedName>
        <fullName evidence="4">Hypothetical_protein</fullName>
    </submittedName>
</protein>
<proteinExistence type="predicted"/>
<keyword evidence="5" id="KW-1185">Reference proteome</keyword>
<name>A0AA86NSF7_9EUKA</name>
<comment type="caution">
    <text evidence="3">The sequence shown here is derived from an EMBL/GenBank/DDBJ whole genome shotgun (WGS) entry which is preliminary data.</text>
</comment>
<feature type="transmembrane region" description="Helical" evidence="2">
    <location>
        <begin position="141"/>
        <end position="160"/>
    </location>
</feature>
<dbReference type="EMBL" id="CAXDID020000225">
    <property type="protein sequence ID" value="CAL6059424.1"/>
    <property type="molecule type" value="Genomic_DNA"/>
</dbReference>
<evidence type="ECO:0000256" key="1">
    <source>
        <dbReference type="SAM" id="MobiDB-lite"/>
    </source>
</evidence>
<feature type="transmembrane region" description="Helical" evidence="2">
    <location>
        <begin position="40"/>
        <end position="67"/>
    </location>
</feature>
<reference evidence="3" key="1">
    <citation type="submission" date="2023-06" db="EMBL/GenBank/DDBJ databases">
        <authorList>
            <person name="Kurt Z."/>
        </authorList>
    </citation>
    <scope>NUCLEOTIDE SEQUENCE</scope>
</reference>
<organism evidence="3">
    <name type="scientific">Hexamita inflata</name>
    <dbReference type="NCBI Taxonomy" id="28002"/>
    <lineage>
        <taxon>Eukaryota</taxon>
        <taxon>Metamonada</taxon>
        <taxon>Diplomonadida</taxon>
        <taxon>Hexamitidae</taxon>
        <taxon>Hexamitinae</taxon>
        <taxon>Hexamita</taxon>
    </lineage>
</organism>
<feature type="region of interest" description="Disordered" evidence="1">
    <location>
        <begin position="182"/>
        <end position="206"/>
    </location>
</feature>
<sequence>MFTILLVAGVAFTIIPYKYSYKEYYGLEQMNGYYRNDRIPINFGCGVALDILGFFGFIMSCVLYHINKKTPEDYKDYAKLSYQKKYQAVFILSYAMFFIFTIAGVVLCALPFHYTQYSYYLIEQNQKQQIEHDILTKSLQLHLGSGVFQVVVGFFGLLILQQLQQYLNTPISQQLERNDIKQNKEQNNQNNCSKLKSKNTSVNKNQEPESIMLYENKYYERRCSNILDSIEIIDNLNVTRIATSQVE</sequence>